<dbReference type="PANTHER" id="PTHR23252">
    <property type="entry name" value="INTIMAL THICKNESS RECEPTOR-RELATED"/>
    <property type="match status" value="1"/>
</dbReference>
<feature type="transmembrane region" description="Helical" evidence="2">
    <location>
        <begin position="409"/>
        <end position="427"/>
    </location>
</feature>
<evidence type="ECO:0000313" key="4">
    <source>
        <dbReference type="EMBL" id="CAD9052342.1"/>
    </source>
</evidence>
<evidence type="ECO:0000256" key="2">
    <source>
        <dbReference type="SAM" id="Phobius"/>
    </source>
</evidence>
<keyword evidence="2" id="KW-0812">Transmembrane</keyword>
<dbReference type="InterPro" id="IPR047831">
    <property type="entry name" value="GPR180/TMEM145"/>
</dbReference>
<feature type="compositionally biased region" description="Low complexity" evidence="1">
    <location>
        <begin position="202"/>
        <end position="215"/>
    </location>
</feature>
<evidence type="ECO:0000256" key="1">
    <source>
        <dbReference type="SAM" id="MobiDB-lite"/>
    </source>
</evidence>
<feature type="signal peptide" evidence="3">
    <location>
        <begin position="1"/>
        <end position="43"/>
    </location>
</feature>
<feature type="transmembrane region" description="Helical" evidence="2">
    <location>
        <begin position="294"/>
        <end position="317"/>
    </location>
</feature>
<feature type="region of interest" description="Disordered" evidence="1">
    <location>
        <begin position="185"/>
        <end position="215"/>
    </location>
</feature>
<dbReference type="PANTHER" id="PTHR23252:SF24">
    <property type="entry name" value="TRANSMEMBRANE PROTEIN 145"/>
    <property type="match status" value="1"/>
</dbReference>
<protein>
    <recommendedName>
        <fullName evidence="5">Intimal thickness related receptor IRP domain-containing protein</fullName>
    </recommendedName>
</protein>
<feature type="region of interest" description="Disordered" evidence="1">
    <location>
        <begin position="462"/>
        <end position="481"/>
    </location>
</feature>
<keyword evidence="2" id="KW-0472">Membrane</keyword>
<sequence length="645" mass="70122">MLRFPALILSTISRLSPTRPSSLRPSTLFLVLLLRALDQRAIAKKVTGQSLLSPRTGKIEGKFCYDYSLDPALKPGLFRFQLTPSAPLTSQDRLYVLLFDDQWQSFPQADATWAESSCEDKLLHARWEVQFPSPRDFLDDLLMGPEGLGLFLPLDVLNMDTTNTANVDPLLPPIGDDSLPLKVMNKIPPTAPYGGESTRRQPTVPSSSSPAPSTSSSWLGWLMGSIAGADKGSQAGEIMPLKMDVNVTEKSQPRYWYAAVLSCGQRPVEYSVKISFENPLQGWKRELGIDEHGVLGFSVVFTLCALLTALLVTKLLLHGHDLAADPHISQWIADHRAPAAGLNALQRILSSLPSPPWVTMQPTTWGRDGCRLWLLLGLSVWSGVFAGLMVVHHWVWYAADGVGSPLAKQVALTLFALSRVALILILMRIADGLLGSDESTPILRSAAEGPLLGASYAALSTQPSQDTFRDTDEGTGPSPSILPGPRGVCDWILCAGFGCGVVGGVGGVWGAVAGVVCCRYIRLCAGPYLCHFVWGVVPVLPRPAAPFLRALHVDWAGEACRHTRRDIAGFLVFGASRVSSAGPPCTEMAPAEALHRGQPHGPYRMLERHRHTAREQPSARDARRQEVGVHLFLPCQERQGRVAAR</sequence>
<reference evidence="4" key="1">
    <citation type="submission" date="2021-01" db="EMBL/GenBank/DDBJ databases">
        <authorList>
            <person name="Corre E."/>
            <person name="Pelletier E."/>
            <person name="Niang G."/>
            <person name="Scheremetjew M."/>
            <person name="Finn R."/>
            <person name="Kale V."/>
            <person name="Holt S."/>
            <person name="Cochrane G."/>
            <person name="Meng A."/>
            <person name="Brown T."/>
            <person name="Cohen L."/>
        </authorList>
    </citation>
    <scope>NUCLEOTIDE SEQUENCE</scope>
    <source>
        <strain evidence="4">CCMP3346</strain>
    </source>
</reference>
<dbReference type="EMBL" id="HBGB01012846">
    <property type="protein sequence ID" value="CAD9052342.1"/>
    <property type="molecule type" value="Transcribed_RNA"/>
</dbReference>
<keyword evidence="3" id="KW-0732">Signal</keyword>
<dbReference type="AlphaFoldDB" id="A0A7S1P0E7"/>
<evidence type="ECO:0008006" key="5">
    <source>
        <dbReference type="Google" id="ProtNLM"/>
    </source>
</evidence>
<gene>
    <name evidence="4" type="ORF">VBRA1451_LOCUS7404</name>
</gene>
<organism evidence="4">
    <name type="scientific">Vitrella brassicaformis</name>
    <dbReference type="NCBI Taxonomy" id="1169539"/>
    <lineage>
        <taxon>Eukaryota</taxon>
        <taxon>Sar</taxon>
        <taxon>Alveolata</taxon>
        <taxon>Colpodellida</taxon>
        <taxon>Vitrellaceae</taxon>
        <taxon>Vitrella</taxon>
    </lineage>
</organism>
<proteinExistence type="predicted"/>
<feature type="transmembrane region" description="Helical" evidence="2">
    <location>
        <begin position="372"/>
        <end position="397"/>
    </location>
</feature>
<feature type="chain" id="PRO_5031225526" description="Intimal thickness related receptor IRP domain-containing protein" evidence="3">
    <location>
        <begin position="44"/>
        <end position="645"/>
    </location>
</feature>
<keyword evidence="2" id="KW-1133">Transmembrane helix</keyword>
<accession>A0A7S1P0E7</accession>
<evidence type="ECO:0000256" key="3">
    <source>
        <dbReference type="SAM" id="SignalP"/>
    </source>
</evidence>
<name>A0A7S1P0E7_9ALVE</name>